<comment type="caution">
    <text evidence="14">The sequence shown here is derived from an EMBL/GenBank/DDBJ whole genome shotgun (WGS) entry which is preliminary data.</text>
</comment>
<dbReference type="Pfam" id="PF00430">
    <property type="entry name" value="ATP-synt_B"/>
    <property type="match status" value="1"/>
</dbReference>
<evidence type="ECO:0000256" key="13">
    <source>
        <dbReference type="RuleBase" id="RU003848"/>
    </source>
</evidence>
<dbReference type="EMBL" id="MFVE01000006">
    <property type="protein sequence ID" value="OGI95186.1"/>
    <property type="molecule type" value="Genomic_DNA"/>
</dbReference>
<comment type="function">
    <text evidence="12">Component of the F(0) channel, it forms part of the peripheral stalk, linking F(1) to F(0).</text>
</comment>
<dbReference type="InterPro" id="IPR050059">
    <property type="entry name" value="ATP_synthase_B_chain"/>
</dbReference>
<dbReference type="STRING" id="1801780.A2917_00850"/>
<dbReference type="GO" id="GO:0045259">
    <property type="term" value="C:proton-transporting ATP synthase complex"/>
    <property type="evidence" value="ECO:0007669"/>
    <property type="project" value="UniProtKB-KW"/>
</dbReference>
<dbReference type="PANTHER" id="PTHR33445">
    <property type="entry name" value="ATP SYNTHASE SUBUNIT B', CHLOROPLASTIC"/>
    <property type="match status" value="1"/>
</dbReference>
<evidence type="ECO:0000256" key="3">
    <source>
        <dbReference type="ARBA" id="ARBA00022547"/>
    </source>
</evidence>
<sequence length="149" mass="17320">MQEFIDTFHIDWKLMIAQLINFGIVFLVFYLLAAKPLRKLMQDRGDLISKGVDDAKKNDAMLKATKAEYDEMLVKARVESNKIFQEGQKDLEQLKAETMEKIKKDTDEWQKNRIKQIEIDKNIIVESVKEDIVSLATLAANKIMDEKNK</sequence>
<organism evidence="14 15">
    <name type="scientific">Candidatus Nomurabacteria bacterium RIFCSPLOWO2_01_FULL_42_17</name>
    <dbReference type="NCBI Taxonomy" id="1801780"/>
    <lineage>
        <taxon>Bacteria</taxon>
        <taxon>Candidatus Nomuraibacteriota</taxon>
    </lineage>
</organism>
<evidence type="ECO:0000256" key="12">
    <source>
        <dbReference type="HAMAP-Rule" id="MF_01398"/>
    </source>
</evidence>
<dbReference type="GO" id="GO:0046961">
    <property type="term" value="F:proton-transporting ATPase activity, rotational mechanism"/>
    <property type="evidence" value="ECO:0007669"/>
    <property type="project" value="TreeGrafter"/>
</dbReference>
<evidence type="ECO:0000256" key="8">
    <source>
        <dbReference type="ARBA" id="ARBA00023136"/>
    </source>
</evidence>
<name>A0A1F6XM51_9BACT</name>
<comment type="function">
    <text evidence="10 12">F(1)F(0) ATP synthase produces ATP from ADP in the presence of a proton or sodium gradient. F-type ATPases consist of two structural domains, F(1) containing the extramembraneous catalytic core and F(0) containing the membrane proton channel, linked together by a central stalk and a peripheral stalk. During catalysis, ATP synthesis in the catalytic domain of F(1) is coupled via a rotary mechanism of the central stalk subunits to proton translocation.</text>
</comment>
<dbReference type="GO" id="GO:0005886">
    <property type="term" value="C:plasma membrane"/>
    <property type="evidence" value="ECO:0007669"/>
    <property type="project" value="UniProtKB-SubCell"/>
</dbReference>
<dbReference type="HAMAP" id="MF_01398">
    <property type="entry name" value="ATP_synth_b_bprime"/>
    <property type="match status" value="1"/>
</dbReference>
<evidence type="ECO:0000256" key="10">
    <source>
        <dbReference type="ARBA" id="ARBA00025198"/>
    </source>
</evidence>
<keyword evidence="8 12" id="KW-0472">Membrane</keyword>
<evidence type="ECO:0000256" key="4">
    <source>
        <dbReference type="ARBA" id="ARBA00022692"/>
    </source>
</evidence>
<gene>
    <name evidence="12" type="primary">atpF</name>
    <name evidence="14" type="ORF">A2917_00850</name>
</gene>
<accession>A0A1F6XM51</accession>
<keyword evidence="6 12" id="KW-1133">Transmembrane helix</keyword>
<evidence type="ECO:0000256" key="11">
    <source>
        <dbReference type="ARBA" id="ARBA00037847"/>
    </source>
</evidence>
<evidence type="ECO:0000313" key="15">
    <source>
        <dbReference type="Proteomes" id="UP000178104"/>
    </source>
</evidence>
<keyword evidence="3 12" id="KW-0138">CF(0)</keyword>
<evidence type="ECO:0000256" key="1">
    <source>
        <dbReference type="ARBA" id="ARBA00005513"/>
    </source>
</evidence>
<protein>
    <recommendedName>
        <fullName evidence="12">ATP synthase subunit b</fullName>
    </recommendedName>
    <alternativeName>
        <fullName evidence="12">ATP synthase F(0) sector subunit b</fullName>
    </alternativeName>
    <alternativeName>
        <fullName evidence="12">ATPase subunit I</fullName>
    </alternativeName>
    <alternativeName>
        <fullName evidence="12">F-type ATPase subunit b</fullName>
        <shortName evidence="12">F-ATPase subunit b</shortName>
    </alternativeName>
</protein>
<evidence type="ECO:0000256" key="2">
    <source>
        <dbReference type="ARBA" id="ARBA00022448"/>
    </source>
</evidence>
<dbReference type="AlphaFoldDB" id="A0A1F6XM51"/>
<feature type="transmembrane region" description="Helical" evidence="12">
    <location>
        <begin position="12"/>
        <end position="34"/>
    </location>
</feature>
<comment type="similarity">
    <text evidence="1 12 13">Belongs to the ATPase B chain family.</text>
</comment>
<comment type="subunit">
    <text evidence="12">F-type ATPases have 2 components, F(1) - the catalytic core - and F(0) - the membrane proton channel. F(1) has five subunits: alpha(3), beta(3), gamma(1), delta(1), epsilon(1). F(0) has three main subunits: a(1), b(2) and c(10-14). The alpha and beta chains form an alternating ring which encloses part of the gamma chain. F(1) is attached to F(0) by a central stalk formed by the gamma and epsilon chains, while a peripheral stalk is formed by the delta and b chains.</text>
</comment>
<dbReference type="InterPro" id="IPR002146">
    <property type="entry name" value="ATP_synth_b/b'su_bac/chlpt"/>
</dbReference>
<evidence type="ECO:0000256" key="6">
    <source>
        <dbReference type="ARBA" id="ARBA00022989"/>
    </source>
</evidence>
<keyword evidence="4 12" id="KW-0812">Transmembrane</keyword>
<dbReference type="GO" id="GO:0012505">
    <property type="term" value="C:endomembrane system"/>
    <property type="evidence" value="ECO:0007669"/>
    <property type="project" value="UniProtKB-SubCell"/>
</dbReference>
<dbReference type="GO" id="GO:0046933">
    <property type="term" value="F:proton-transporting ATP synthase activity, rotational mechanism"/>
    <property type="evidence" value="ECO:0007669"/>
    <property type="project" value="UniProtKB-UniRule"/>
</dbReference>
<keyword evidence="5 12" id="KW-0375">Hydrogen ion transport</keyword>
<evidence type="ECO:0000256" key="9">
    <source>
        <dbReference type="ARBA" id="ARBA00023310"/>
    </source>
</evidence>
<reference evidence="14 15" key="1">
    <citation type="journal article" date="2016" name="Nat. Commun.">
        <title>Thousands of microbial genomes shed light on interconnected biogeochemical processes in an aquifer system.</title>
        <authorList>
            <person name="Anantharaman K."/>
            <person name="Brown C.T."/>
            <person name="Hug L.A."/>
            <person name="Sharon I."/>
            <person name="Castelle C.J."/>
            <person name="Probst A.J."/>
            <person name="Thomas B.C."/>
            <person name="Singh A."/>
            <person name="Wilkins M.J."/>
            <person name="Karaoz U."/>
            <person name="Brodie E.L."/>
            <person name="Williams K.H."/>
            <person name="Hubbard S.S."/>
            <person name="Banfield J.F."/>
        </authorList>
    </citation>
    <scope>NUCLEOTIDE SEQUENCE [LARGE SCALE GENOMIC DNA]</scope>
</reference>
<comment type="subcellular location">
    <subcellularLocation>
        <location evidence="12">Cell membrane</location>
        <topology evidence="12">Single-pass membrane protein</topology>
    </subcellularLocation>
    <subcellularLocation>
        <location evidence="11">Endomembrane system</location>
        <topology evidence="11">Single-pass membrane protein</topology>
    </subcellularLocation>
</comment>
<evidence type="ECO:0000256" key="5">
    <source>
        <dbReference type="ARBA" id="ARBA00022781"/>
    </source>
</evidence>
<evidence type="ECO:0000313" key="14">
    <source>
        <dbReference type="EMBL" id="OGI95186.1"/>
    </source>
</evidence>
<keyword evidence="7 12" id="KW-0406">Ion transport</keyword>
<proteinExistence type="inferred from homology"/>
<evidence type="ECO:0000256" key="7">
    <source>
        <dbReference type="ARBA" id="ARBA00023065"/>
    </source>
</evidence>
<dbReference type="Proteomes" id="UP000178104">
    <property type="component" value="Unassembled WGS sequence"/>
</dbReference>
<keyword evidence="9 12" id="KW-0066">ATP synthesis</keyword>
<dbReference type="CDD" id="cd06503">
    <property type="entry name" value="ATP-synt_Fo_b"/>
    <property type="match status" value="1"/>
</dbReference>
<keyword evidence="12" id="KW-1003">Cell membrane</keyword>
<dbReference type="PANTHER" id="PTHR33445:SF1">
    <property type="entry name" value="ATP SYNTHASE SUBUNIT B"/>
    <property type="match status" value="1"/>
</dbReference>
<keyword evidence="2 12" id="KW-0813">Transport</keyword>